<reference evidence="5 6" key="1">
    <citation type="submission" date="2016-10" db="EMBL/GenBank/DDBJ databases">
        <authorList>
            <person name="Varghese N."/>
            <person name="Submissions S."/>
        </authorList>
    </citation>
    <scope>NUCLEOTIDE SEQUENCE</scope>
    <source>
        <strain evidence="5">BP1-145</strain>
        <strain evidence="6">BP1-148</strain>
    </source>
</reference>
<feature type="domain" description="Response regulatory" evidence="2">
    <location>
        <begin position="4"/>
        <end position="115"/>
    </location>
</feature>
<dbReference type="GO" id="GO:0003677">
    <property type="term" value="F:DNA binding"/>
    <property type="evidence" value="ECO:0007669"/>
    <property type="project" value="InterPro"/>
</dbReference>
<dbReference type="Gene3D" id="3.40.50.2300">
    <property type="match status" value="1"/>
</dbReference>
<sequence length="236" mass="27529">MVISCAIIDDEPLAAGLLESYVKKTPYLELKGTYNSAVTAMRDLRDDPVQLLFLDIQMPELSGIEFAKILPHETKVIFTTAFSQYAIEGFRVSALDYLLKPIGYEDFLKSTDKALELFSTQKKQNVHLQDRFLFVKSEYKLLRLDLDDILYIEGLKDYVRFYLESGEKVMSLMSMKRLEDYLPHPEFLRTHRSYIVHMSKVQSVDRLRIVFGDQYIPVSDNYKDEVMNFLEQHTLV</sequence>
<dbReference type="InterPro" id="IPR001789">
    <property type="entry name" value="Sig_transdc_resp-reg_receiver"/>
</dbReference>
<dbReference type="RefSeq" id="WP_091813788.1">
    <property type="nucleotide sequence ID" value="NZ_CP091790.1"/>
</dbReference>
<dbReference type="InterPro" id="IPR007492">
    <property type="entry name" value="LytTR_DNA-bd_dom"/>
</dbReference>
<evidence type="ECO:0000313" key="6">
    <source>
        <dbReference type="Proteomes" id="UP000198779"/>
    </source>
</evidence>
<dbReference type="OrthoDB" id="1490554at2"/>
<dbReference type="EMBL" id="FNCQ01000001">
    <property type="protein sequence ID" value="SDG18644.1"/>
    <property type="molecule type" value="Genomic_DNA"/>
</dbReference>
<dbReference type="PANTHER" id="PTHR37299">
    <property type="entry name" value="TRANSCRIPTIONAL REGULATOR-RELATED"/>
    <property type="match status" value="1"/>
</dbReference>
<dbReference type="PANTHER" id="PTHR37299:SF1">
    <property type="entry name" value="STAGE 0 SPORULATION PROTEIN A HOMOLOG"/>
    <property type="match status" value="1"/>
</dbReference>
<evidence type="ECO:0000259" key="3">
    <source>
        <dbReference type="PROSITE" id="PS50930"/>
    </source>
</evidence>
<dbReference type="SUPFAM" id="SSF52172">
    <property type="entry name" value="CheY-like"/>
    <property type="match status" value="1"/>
</dbReference>
<dbReference type="Proteomes" id="UP000199134">
    <property type="component" value="Unassembled WGS sequence"/>
</dbReference>
<dbReference type="InterPro" id="IPR011006">
    <property type="entry name" value="CheY-like_superfamily"/>
</dbReference>
<dbReference type="PROSITE" id="PS50930">
    <property type="entry name" value="HTH_LYTTR"/>
    <property type="match status" value="1"/>
</dbReference>
<dbReference type="EMBL" id="FNIW01000005">
    <property type="protein sequence ID" value="SDN90206.1"/>
    <property type="molecule type" value="Genomic_DNA"/>
</dbReference>
<dbReference type="InterPro" id="IPR046947">
    <property type="entry name" value="LytR-like"/>
</dbReference>
<keyword evidence="6" id="KW-1185">Reference proteome</keyword>
<evidence type="ECO:0000256" key="1">
    <source>
        <dbReference type="PROSITE-ProRule" id="PRU00169"/>
    </source>
</evidence>
<evidence type="ECO:0000313" key="5">
    <source>
        <dbReference type="EMBL" id="SDN90206.1"/>
    </source>
</evidence>
<dbReference type="SMART" id="SM00448">
    <property type="entry name" value="REC"/>
    <property type="match status" value="1"/>
</dbReference>
<dbReference type="Pfam" id="PF00072">
    <property type="entry name" value="Response_reg"/>
    <property type="match status" value="1"/>
</dbReference>
<evidence type="ECO:0000313" key="7">
    <source>
        <dbReference type="Proteomes" id="UP000199134"/>
    </source>
</evidence>
<dbReference type="SMART" id="SM00850">
    <property type="entry name" value="LytTR"/>
    <property type="match status" value="1"/>
</dbReference>
<name>A0A1H0F6G4_9BACT</name>
<proteinExistence type="predicted"/>
<feature type="domain" description="HTH LytTR-type" evidence="3">
    <location>
        <begin position="133"/>
        <end position="206"/>
    </location>
</feature>
<organism evidence="5 7">
    <name type="scientific">Prevotella communis</name>
    <dbReference type="NCBI Taxonomy" id="2913614"/>
    <lineage>
        <taxon>Bacteria</taxon>
        <taxon>Pseudomonadati</taxon>
        <taxon>Bacteroidota</taxon>
        <taxon>Bacteroidia</taxon>
        <taxon>Bacteroidales</taxon>
        <taxon>Prevotellaceae</taxon>
        <taxon>Prevotella</taxon>
    </lineage>
</organism>
<gene>
    <name evidence="5" type="ORF">SAMN04487900_10514</name>
    <name evidence="4" type="ORF">SAMN04487901_101210</name>
</gene>
<reference evidence="4 7" key="2">
    <citation type="submission" date="2016-10" db="EMBL/GenBank/DDBJ databases">
        <authorList>
            <person name="de Groot N.N."/>
        </authorList>
    </citation>
    <scope>NUCLEOTIDE SEQUENCE [LARGE SCALE GENOMIC DNA]</scope>
    <source>
        <strain evidence="7">BP1-145</strain>
        <strain evidence="4">BP1-148</strain>
    </source>
</reference>
<feature type="modified residue" description="4-aspartylphosphate" evidence="1">
    <location>
        <position position="55"/>
    </location>
</feature>
<dbReference type="Proteomes" id="UP000198779">
    <property type="component" value="Unassembled WGS sequence"/>
</dbReference>
<evidence type="ECO:0000259" key="2">
    <source>
        <dbReference type="PROSITE" id="PS50110"/>
    </source>
</evidence>
<dbReference type="STRING" id="645274.SAMN04487901_101210"/>
<evidence type="ECO:0000313" key="4">
    <source>
        <dbReference type="EMBL" id="SDG18644.1"/>
    </source>
</evidence>
<accession>A0A1G7S6S4</accession>
<accession>A0A1H0F6G4</accession>
<dbReference type="PROSITE" id="PS50110">
    <property type="entry name" value="RESPONSE_REGULATORY"/>
    <property type="match status" value="1"/>
</dbReference>
<keyword evidence="1" id="KW-0597">Phosphoprotein</keyword>
<dbReference type="Gene3D" id="2.40.50.1020">
    <property type="entry name" value="LytTr DNA-binding domain"/>
    <property type="match status" value="1"/>
</dbReference>
<dbReference type="GO" id="GO:0000156">
    <property type="term" value="F:phosphorelay response regulator activity"/>
    <property type="evidence" value="ECO:0007669"/>
    <property type="project" value="InterPro"/>
</dbReference>
<protein>
    <submittedName>
        <fullName evidence="5">Two component transcriptional regulator, LytTR family</fullName>
    </submittedName>
</protein>
<dbReference type="Pfam" id="PF04397">
    <property type="entry name" value="LytTR"/>
    <property type="match status" value="1"/>
</dbReference>
<dbReference type="AlphaFoldDB" id="A0A1H0F6G4"/>